<evidence type="ECO:0000256" key="2">
    <source>
        <dbReference type="ARBA" id="ARBA00022801"/>
    </source>
</evidence>
<dbReference type="Gene3D" id="3.90.79.10">
    <property type="entry name" value="Nucleoside Triphosphate Pyrophosphohydrolase"/>
    <property type="match status" value="1"/>
</dbReference>
<accession>A0A6P1T6R3</accession>
<keyword evidence="6" id="KW-1185">Reference proteome</keyword>
<dbReference type="EMBL" id="CP046620">
    <property type="protein sequence ID" value="QHQ37176.1"/>
    <property type="molecule type" value="Genomic_DNA"/>
</dbReference>
<dbReference type="AlphaFoldDB" id="A0A6P1T6R3"/>
<organism evidence="5 6">
    <name type="scientific">Algicella marina</name>
    <dbReference type="NCBI Taxonomy" id="2683284"/>
    <lineage>
        <taxon>Bacteria</taxon>
        <taxon>Pseudomonadati</taxon>
        <taxon>Pseudomonadota</taxon>
        <taxon>Alphaproteobacteria</taxon>
        <taxon>Rhodobacterales</taxon>
        <taxon>Paracoccaceae</taxon>
        <taxon>Algicella</taxon>
    </lineage>
</organism>
<dbReference type="SUPFAM" id="SSF55811">
    <property type="entry name" value="Nudix"/>
    <property type="match status" value="1"/>
</dbReference>
<dbReference type="Proteomes" id="UP000464495">
    <property type="component" value="Chromosome"/>
</dbReference>
<dbReference type="GO" id="GO:0016787">
    <property type="term" value="F:hydrolase activity"/>
    <property type="evidence" value="ECO:0007669"/>
    <property type="project" value="UniProtKB-KW"/>
</dbReference>
<gene>
    <name evidence="5" type="ORF">GO499_19300</name>
</gene>
<feature type="domain" description="Nudix hydrolase" evidence="4">
    <location>
        <begin position="15"/>
        <end position="146"/>
    </location>
</feature>
<dbReference type="PANTHER" id="PTHR43046">
    <property type="entry name" value="GDP-MANNOSE MANNOSYL HYDROLASE"/>
    <property type="match status" value="1"/>
</dbReference>
<dbReference type="PANTHER" id="PTHR43046:SF12">
    <property type="entry name" value="GDP-MANNOSE MANNOSYL HYDROLASE"/>
    <property type="match status" value="1"/>
</dbReference>
<sequence length="155" mass="17357">MRDKFRAIGDVSDAGKAEAVGVILEDASGRLLLQLRDLRDEVIFGGYWSFFGGGVEGGETLIEAAQRETEEEIGVALAATELAPFGWTRSLSVRRTRIYVFTATRTVEPVDVTLDEGAGFAFWDERQLPKVPIVPFLQPVLQEYLELRRKRRTLP</sequence>
<dbReference type="Pfam" id="PF00293">
    <property type="entry name" value="NUDIX"/>
    <property type="match status" value="1"/>
</dbReference>
<dbReference type="RefSeq" id="WP_161863717.1">
    <property type="nucleotide sequence ID" value="NZ_CP046620.1"/>
</dbReference>
<evidence type="ECO:0000313" key="6">
    <source>
        <dbReference type="Proteomes" id="UP000464495"/>
    </source>
</evidence>
<proteinExistence type="predicted"/>
<comment type="cofactor">
    <cofactor evidence="1">
        <name>Mg(2+)</name>
        <dbReference type="ChEBI" id="CHEBI:18420"/>
    </cofactor>
</comment>
<dbReference type="KEGG" id="amaq:GO499_19300"/>
<protein>
    <submittedName>
        <fullName evidence="5">NUDIX domain-containing protein</fullName>
    </submittedName>
</protein>
<name>A0A6P1T6R3_9RHOB</name>
<evidence type="ECO:0000256" key="3">
    <source>
        <dbReference type="ARBA" id="ARBA00022842"/>
    </source>
</evidence>
<reference evidence="5 6" key="1">
    <citation type="submission" date="2019-12" db="EMBL/GenBank/DDBJ databases">
        <title>Complete genome sequence of Algicella marina strain 9Alg 56(T) isolated from the red alga Tichocarpus crinitus.</title>
        <authorList>
            <person name="Kim S.-G."/>
            <person name="Nedashkovskaya O.I."/>
        </authorList>
    </citation>
    <scope>NUCLEOTIDE SEQUENCE [LARGE SCALE GENOMIC DNA]</scope>
    <source>
        <strain evidence="5 6">9Alg 56</strain>
    </source>
</reference>
<keyword evidence="2" id="KW-0378">Hydrolase</keyword>
<dbReference type="InterPro" id="IPR000086">
    <property type="entry name" value="NUDIX_hydrolase_dom"/>
</dbReference>
<evidence type="ECO:0000313" key="5">
    <source>
        <dbReference type="EMBL" id="QHQ37176.1"/>
    </source>
</evidence>
<dbReference type="PROSITE" id="PS51462">
    <property type="entry name" value="NUDIX"/>
    <property type="match status" value="1"/>
</dbReference>
<dbReference type="InterPro" id="IPR015797">
    <property type="entry name" value="NUDIX_hydrolase-like_dom_sf"/>
</dbReference>
<dbReference type="InterPro" id="IPR020084">
    <property type="entry name" value="NUDIX_hydrolase_CS"/>
</dbReference>
<keyword evidence="3" id="KW-0460">Magnesium</keyword>
<evidence type="ECO:0000256" key="1">
    <source>
        <dbReference type="ARBA" id="ARBA00001946"/>
    </source>
</evidence>
<dbReference type="PROSITE" id="PS00893">
    <property type="entry name" value="NUDIX_BOX"/>
    <property type="match status" value="1"/>
</dbReference>
<evidence type="ECO:0000259" key="4">
    <source>
        <dbReference type="PROSITE" id="PS51462"/>
    </source>
</evidence>